<dbReference type="Proteomes" id="UP001500804">
    <property type="component" value="Unassembled WGS sequence"/>
</dbReference>
<dbReference type="InterPro" id="IPR000639">
    <property type="entry name" value="Epox_hydrolase-like"/>
</dbReference>
<organism evidence="3 4">
    <name type="scientific">Pseudonocardia adelaidensis</name>
    <dbReference type="NCBI Taxonomy" id="648754"/>
    <lineage>
        <taxon>Bacteria</taxon>
        <taxon>Bacillati</taxon>
        <taxon>Actinomycetota</taxon>
        <taxon>Actinomycetes</taxon>
        <taxon>Pseudonocardiales</taxon>
        <taxon>Pseudonocardiaceae</taxon>
        <taxon>Pseudonocardia</taxon>
    </lineage>
</organism>
<dbReference type="RefSeq" id="WP_345603881.1">
    <property type="nucleotide sequence ID" value="NZ_BAABJO010000004.1"/>
</dbReference>
<evidence type="ECO:0000256" key="1">
    <source>
        <dbReference type="ARBA" id="ARBA00022801"/>
    </source>
</evidence>
<gene>
    <name evidence="3" type="ORF">GCM10023320_13060</name>
</gene>
<evidence type="ECO:0000259" key="2">
    <source>
        <dbReference type="Pfam" id="PF00561"/>
    </source>
</evidence>
<protein>
    <submittedName>
        <fullName evidence="3">Alpha/beta fold hydrolase</fullName>
    </submittedName>
</protein>
<evidence type="ECO:0000313" key="3">
    <source>
        <dbReference type="EMBL" id="GAA5114985.1"/>
    </source>
</evidence>
<dbReference type="InterPro" id="IPR000073">
    <property type="entry name" value="AB_hydrolase_1"/>
</dbReference>
<dbReference type="PANTHER" id="PTHR43329">
    <property type="entry name" value="EPOXIDE HYDROLASE"/>
    <property type="match status" value="1"/>
</dbReference>
<accession>A0ABP9ND60</accession>
<feature type="domain" description="AB hydrolase-1" evidence="2">
    <location>
        <begin position="26"/>
        <end position="268"/>
    </location>
</feature>
<reference evidence="4" key="1">
    <citation type="journal article" date="2019" name="Int. J. Syst. Evol. Microbiol.">
        <title>The Global Catalogue of Microorganisms (GCM) 10K type strain sequencing project: providing services to taxonomists for standard genome sequencing and annotation.</title>
        <authorList>
            <consortium name="The Broad Institute Genomics Platform"/>
            <consortium name="The Broad Institute Genome Sequencing Center for Infectious Disease"/>
            <person name="Wu L."/>
            <person name="Ma J."/>
        </authorList>
    </citation>
    <scope>NUCLEOTIDE SEQUENCE [LARGE SCALE GENOMIC DNA]</scope>
    <source>
        <strain evidence="4">JCM 18302</strain>
    </source>
</reference>
<name>A0ABP9ND60_9PSEU</name>
<dbReference type="InterPro" id="IPR029058">
    <property type="entry name" value="AB_hydrolase_fold"/>
</dbReference>
<comment type="caution">
    <text evidence="3">The sequence shown here is derived from an EMBL/GenBank/DDBJ whole genome shotgun (WGS) entry which is preliminary data.</text>
</comment>
<dbReference type="GO" id="GO:0016787">
    <property type="term" value="F:hydrolase activity"/>
    <property type="evidence" value="ECO:0007669"/>
    <property type="project" value="UniProtKB-KW"/>
</dbReference>
<dbReference type="Pfam" id="PF00561">
    <property type="entry name" value="Abhydrolase_1"/>
    <property type="match status" value="1"/>
</dbReference>
<dbReference type="PRINTS" id="PR00412">
    <property type="entry name" value="EPOXHYDRLASE"/>
</dbReference>
<dbReference type="EMBL" id="BAABJO010000004">
    <property type="protein sequence ID" value="GAA5114985.1"/>
    <property type="molecule type" value="Genomic_DNA"/>
</dbReference>
<proteinExistence type="predicted"/>
<evidence type="ECO:0000313" key="4">
    <source>
        <dbReference type="Proteomes" id="UP001500804"/>
    </source>
</evidence>
<keyword evidence="1 3" id="KW-0378">Hydrolase</keyword>
<sequence length="283" mass="31083">MTQVHHHHAELGDVRLHFVTAGSGAAVVLLHGWPQTWFCWRKVIPLLAEGHLVVAPDLRGLGDSSRPSSGYDKRTVSGDVHRLMHDELGIDEFHLAGHDWGGVTAYSLAAHHPESVAALAVIDVTIPGLGATDISQGGRRWHHAFHRTPGLPEALVAGREDVYLGWFYRSFGYTSDAISDDEVREYLRTYSQPDALRAGFEYYRATPQDIADNAALAGKGALPMPVLAIGGAGGWGRGREVADSLRQFADQVHDVVIDEAGHWIPEEQPRVLADHLTEFFARR</sequence>
<keyword evidence="4" id="KW-1185">Reference proteome</keyword>
<dbReference type="PRINTS" id="PR00111">
    <property type="entry name" value="ABHYDROLASE"/>
</dbReference>
<dbReference type="Gene3D" id="3.40.50.1820">
    <property type="entry name" value="alpha/beta hydrolase"/>
    <property type="match status" value="1"/>
</dbReference>
<dbReference type="SUPFAM" id="SSF53474">
    <property type="entry name" value="alpha/beta-Hydrolases"/>
    <property type="match status" value="1"/>
</dbReference>